<keyword evidence="1" id="KW-0812">Transmembrane</keyword>
<feature type="transmembrane region" description="Helical" evidence="1">
    <location>
        <begin position="109"/>
        <end position="129"/>
    </location>
</feature>
<dbReference type="RefSeq" id="WP_310326395.1">
    <property type="nucleotide sequence ID" value="NZ_JAVDXV010000002.1"/>
</dbReference>
<dbReference type="EMBL" id="JAVDXV010000002">
    <property type="protein sequence ID" value="MDR7332202.1"/>
    <property type="molecule type" value="Genomic_DNA"/>
</dbReference>
<keyword evidence="4" id="KW-1185">Reference proteome</keyword>
<name>A0ABU2A6T0_9BURK</name>
<evidence type="ECO:0000256" key="1">
    <source>
        <dbReference type="SAM" id="Phobius"/>
    </source>
</evidence>
<accession>A0ABU2A6T0</accession>
<dbReference type="Gene3D" id="3.30.70.790">
    <property type="entry name" value="UreE, C-terminal domain"/>
    <property type="match status" value="1"/>
</dbReference>
<feature type="transmembrane region" description="Helical" evidence="1">
    <location>
        <begin position="209"/>
        <end position="227"/>
    </location>
</feature>
<comment type="caution">
    <text evidence="3">The sequence shown here is derived from an EMBL/GenBank/DDBJ whole genome shotgun (WGS) entry which is preliminary data.</text>
</comment>
<keyword evidence="1" id="KW-0472">Membrane</keyword>
<reference evidence="3 4" key="1">
    <citation type="submission" date="2023-07" db="EMBL/GenBank/DDBJ databases">
        <title>Sorghum-associated microbial communities from plants grown in Nebraska, USA.</title>
        <authorList>
            <person name="Schachtman D."/>
        </authorList>
    </citation>
    <scope>NUCLEOTIDE SEQUENCE [LARGE SCALE GENOMIC DNA]</scope>
    <source>
        <strain evidence="3 4">BE316</strain>
    </source>
</reference>
<dbReference type="Pfam" id="PF09413">
    <property type="entry name" value="DUF2007"/>
    <property type="match status" value="1"/>
</dbReference>
<feature type="transmembrane region" description="Helical" evidence="1">
    <location>
        <begin position="166"/>
        <end position="188"/>
    </location>
</feature>
<dbReference type="Proteomes" id="UP001180825">
    <property type="component" value="Unassembled WGS sequence"/>
</dbReference>
<feature type="domain" description="DUF2007" evidence="2">
    <location>
        <begin position="20"/>
        <end position="79"/>
    </location>
</feature>
<gene>
    <name evidence="3" type="ORF">J2X21_001328</name>
</gene>
<sequence length="231" mass="24208">MTSPDAPALPDGDFEVAATAATPTEAHLLKGVLESAGLDPVVADGHLLQAYDWLTPAVGGVRVLVPAAQADAAQQALAAYRAGELVLEGETLPDHPTERPPAPLYSVDLAALFSFLLMPAFGAGVHLLNTRVLQPRGAGPLAWGWFLLLLAASLGAWVMVAQGLRAAANPALVALAASMLTAFWYISFAQGRNRELVRRFGIAYPRRSVLPLAAAALAVHLAAVWLANRLA</sequence>
<dbReference type="InterPro" id="IPR018551">
    <property type="entry name" value="DUF2007"/>
</dbReference>
<evidence type="ECO:0000313" key="3">
    <source>
        <dbReference type="EMBL" id="MDR7332202.1"/>
    </source>
</evidence>
<evidence type="ECO:0000313" key="4">
    <source>
        <dbReference type="Proteomes" id="UP001180825"/>
    </source>
</evidence>
<evidence type="ECO:0000259" key="2">
    <source>
        <dbReference type="Pfam" id="PF09413"/>
    </source>
</evidence>
<proteinExistence type="predicted"/>
<keyword evidence="1" id="KW-1133">Transmembrane helix</keyword>
<protein>
    <recommendedName>
        <fullName evidence="2">DUF2007 domain-containing protein</fullName>
    </recommendedName>
</protein>
<organism evidence="3 4">
    <name type="scientific">Roseateles asaccharophilus</name>
    <dbReference type="NCBI Taxonomy" id="582607"/>
    <lineage>
        <taxon>Bacteria</taxon>
        <taxon>Pseudomonadati</taxon>
        <taxon>Pseudomonadota</taxon>
        <taxon>Betaproteobacteria</taxon>
        <taxon>Burkholderiales</taxon>
        <taxon>Sphaerotilaceae</taxon>
        <taxon>Roseateles</taxon>
    </lineage>
</organism>
<feature type="transmembrane region" description="Helical" evidence="1">
    <location>
        <begin position="141"/>
        <end position="160"/>
    </location>
</feature>